<proteinExistence type="predicted"/>
<protein>
    <submittedName>
        <fullName evidence="1">Uncharacterized protein</fullName>
    </submittedName>
</protein>
<reference evidence="1 2" key="1">
    <citation type="submission" date="2016-05" db="EMBL/GenBank/DDBJ databases">
        <title>A degradative enzymes factory behind the ericoid mycorrhizal symbiosis.</title>
        <authorList>
            <consortium name="DOE Joint Genome Institute"/>
            <person name="Martino E."/>
            <person name="Morin E."/>
            <person name="Grelet G."/>
            <person name="Kuo A."/>
            <person name="Kohler A."/>
            <person name="Daghino S."/>
            <person name="Barry K."/>
            <person name="Choi C."/>
            <person name="Cichocki N."/>
            <person name="Clum A."/>
            <person name="Copeland A."/>
            <person name="Hainaut M."/>
            <person name="Haridas S."/>
            <person name="Labutti K."/>
            <person name="Lindquist E."/>
            <person name="Lipzen A."/>
            <person name="Khouja H.-R."/>
            <person name="Murat C."/>
            <person name="Ohm R."/>
            <person name="Olson A."/>
            <person name="Spatafora J."/>
            <person name="Veneault-Fourrey C."/>
            <person name="Henrissat B."/>
            <person name="Grigoriev I."/>
            <person name="Martin F."/>
            <person name="Perotto S."/>
        </authorList>
    </citation>
    <scope>NUCLEOTIDE SEQUENCE [LARGE SCALE GENOMIC DNA]</scope>
    <source>
        <strain evidence="1 2">UAMH 7357</strain>
    </source>
</reference>
<dbReference type="AlphaFoldDB" id="A0A2J6Q2W4"/>
<keyword evidence="2" id="KW-1185">Reference proteome</keyword>
<accession>A0A2J6Q2W4</accession>
<gene>
    <name evidence="1" type="ORF">NA56DRAFT_168492</name>
</gene>
<organism evidence="1 2">
    <name type="scientific">Hyaloscypha hepaticicola</name>
    <dbReference type="NCBI Taxonomy" id="2082293"/>
    <lineage>
        <taxon>Eukaryota</taxon>
        <taxon>Fungi</taxon>
        <taxon>Dikarya</taxon>
        <taxon>Ascomycota</taxon>
        <taxon>Pezizomycotina</taxon>
        <taxon>Leotiomycetes</taxon>
        <taxon>Helotiales</taxon>
        <taxon>Hyaloscyphaceae</taxon>
        <taxon>Hyaloscypha</taxon>
    </lineage>
</organism>
<evidence type="ECO:0000313" key="1">
    <source>
        <dbReference type="EMBL" id="PMD20544.1"/>
    </source>
</evidence>
<dbReference type="EMBL" id="KZ613484">
    <property type="protein sequence ID" value="PMD20544.1"/>
    <property type="molecule type" value="Genomic_DNA"/>
</dbReference>
<sequence length="101" mass="11443">MVSSIRANIPAAILISQTSQAASVPCNTKQCGERARLSWRSILSSSLSSRVYGRGFRVIYYQCQLKDKLFCIQLAKKLQKYFFKPPPIPSIFKRIRASSLK</sequence>
<name>A0A2J6Q2W4_9HELO</name>
<evidence type="ECO:0000313" key="2">
    <source>
        <dbReference type="Proteomes" id="UP000235672"/>
    </source>
</evidence>
<dbReference type="Proteomes" id="UP000235672">
    <property type="component" value="Unassembled WGS sequence"/>
</dbReference>